<dbReference type="Gene3D" id="3.30.565.10">
    <property type="entry name" value="Histidine kinase-like ATPase, C-terminal domain"/>
    <property type="match status" value="1"/>
</dbReference>
<sequence length="444" mass="48209">MFSRTESPYHQELSEFRVAYSKAGSITSLVLVLLGVGLDIAVYPERLGQFMAVRVGIALLTLLIFLALYTAAGRAWVRSLTLLWLALPQMMIAWMIGVTEGVHSIYFVGLHLALYAAGIVLPITFLEGVGFGLFTYAIYLLACALNPAGLSDLERLAGNSLFLLFSAAASAVCTYFNERARLQLFSLQREVAEKNATLVSTNQALAQIKGHMIQQEKMAALGTLSAGLMHEVNNPVNYSMMALNMAMLDPVVGQSADLKESLVDAKEGLARVQNIVSDLKTFAYQKPGEDSSRIFLLEKAVLSAQRLTGHELSGVDVQVHWPQDTHVRGDEPAIIGVMINLFSNAALALRKAARAQPCIEVTGQHRDGRLYVTVRDNGTGIEPDNLTRVFEPFFTTRSVGQGLGLGLSVSYAIIQRHGGILSVNSEAGVWTEFSFDLGVADPSV</sequence>
<evidence type="ECO:0000256" key="3">
    <source>
        <dbReference type="ARBA" id="ARBA00022553"/>
    </source>
</evidence>
<name>A0A515D6P3_9BURK</name>
<organism evidence="6 7">
    <name type="scientific">Rhodoferax sediminis</name>
    <dbReference type="NCBI Taxonomy" id="2509614"/>
    <lineage>
        <taxon>Bacteria</taxon>
        <taxon>Pseudomonadati</taxon>
        <taxon>Pseudomonadota</taxon>
        <taxon>Betaproteobacteria</taxon>
        <taxon>Burkholderiales</taxon>
        <taxon>Comamonadaceae</taxon>
        <taxon>Rhodoferax</taxon>
    </lineage>
</organism>
<proteinExistence type="predicted"/>
<feature type="domain" description="Histidine kinase" evidence="5">
    <location>
        <begin position="227"/>
        <end position="441"/>
    </location>
</feature>
<reference evidence="6 7" key="1">
    <citation type="submission" date="2019-01" db="EMBL/GenBank/DDBJ databases">
        <title>Genomic insights into a novel species Rhodoferax sp.</title>
        <authorList>
            <person name="Jin L."/>
        </authorList>
    </citation>
    <scope>NUCLEOTIDE SEQUENCE [LARGE SCALE GENOMIC DNA]</scope>
    <source>
        <strain evidence="6 7">CHu59-6-5</strain>
    </source>
</reference>
<accession>A0A515D6P3</accession>
<dbReference type="OrthoDB" id="224978at2"/>
<keyword evidence="6" id="KW-0808">Transferase</keyword>
<feature type="transmembrane region" description="Helical" evidence="4">
    <location>
        <begin position="156"/>
        <end position="176"/>
    </location>
</feature>
<gene>
    <name evidence="6" type="ORF">EUB48_01325</name>
</gene>
<dbReference type="PRINTS" id="PR00344">
    <property type="entry name" value="BCTRLSENSOR"/>
</dbReference>
<dbReference type="PANTHER" id="PTHR43065">
    <property type="entry name" value="SENSOR HISTIDINE KINASE"/>
    <property type="match status" value="1"/>
</dbReference>
<dbReference type="CDD" id="cd00082">
    <property type="entry name" value="HisKA"/>
    <property type="match status" value="1"/>
</dbReference>
<evidence type="ECO:0000256" key="2">
    <source>
        <dbReference type="ARBA" id="ARBA00012438"/>
    </source>
</evidence>
<dbReference type="SMART" id="SM00387">
    <property type="entry name" value="HATPase_c"/>
    <property type="match status" value="1"/>
</dbReference>
<keyword evidence="3" id="KW-0597">Phosphoprotein</keyword>
<dbReference type="RefSeq" id="WP_142817204.1">
    <property type="nucleotide sequence ID" value="NZ_CP035503.1"/>
</dbReference>
<feature type="transmembrane region" description="Helical" evidence="4">
    <location>
        <begin position="20"/>
        <end position="43"/>
    </location>
</feature>
<dbReference type="InterPro" id="IPR004358">
    <property type="entry name" value="Sig_transdc_His_kin-like_C"/>
</dbReference>
<evidence type="ECO:0000256" key="4">
    <source>
        <dbReference type="SAM" id="Phobius"/>
    </source>
</evidence>
<evidence type="ECO:0000313" key="6">
    <source>
        <dbReference type="EMBL" id="QDL36085.1"/>
    </source>
</evidence>
<keyword evidence="6" id="KW-0418">Kinase</keyword>
<dbReference type="AlphaFoldDB" id="A0A515D6P3"/>
<dbReference type="Pfam" id="PF02518">
    <property type="entry name" value="HATPase_c"/>
    <property type="match status" value="1"/>
</dbReference>
<dbReference type="KEGG" id="rhf:EUB48_01325"/>
<keyword evidence="4" id="KW-0812">Transmembrane</keyword>
<keyword evidence="4" id="KW-1133">Transmembrane helix</keyword>
<dbReference type="SUPFAM" id="SSF55874">
    <property type="entry name" value="ATPase domain of HSP90 chaperone/DNA topoisomerase II/histidine kinase"/>
    <property type="match status" value="1"/>
</dbReference>
<keyword evidence="7" id="KW-1185">Reference proteome</keyword>
<dbReference type="GO" id="GO:0000155">
    <property type="term" value="F:phosphorelay sensor kinase activity"/>
    <property type="evidence" value="ECO:0007669"/>
    <property type="project" value="InterPro"/>
</dbReference>
<dbReference type="PROSITE" id="PS50109">
    <property type="entry name" value="HIS_KIN"/>
    <property type="match status" value="1"/>
</dbReference>
<evidence type="ECO:0000313" key="7">
    <source>
        <dbReference type="Proteomes" id="UP000316798"/>
    </source>
</evidence>
<dbReference type="InterPro" id="IPR003661">
    <property type="entry name" value="HisK_dim/P_dom"/>
</dbReference>
<feature type="transmembrane region" description="Helical" evidence="4">
    <location>
        <begin position="105"/>
        <end position="126"/>
    </location>
</feature>
<dbReference type="PANTHER" id="PTHR43065:SF50">
    <property type="entry name" value="HISTIDINE KINASE"/>
    <property type="match status" value="1"/>
</dbReference>
<dbReference type="EMBL" id="CP035503">
    <property type="protein sequence ID" value="QDL36085.1"/>
    <property type="molecule type" value="Genomic_DNA"/>
</dbReference>
<comment type="catalytic activity">
    <reaction evidence="1">
        <text>ATP + protein L-histidine = ADP + protein N-phospho-L-histidine.</text>
        <dbReference type="EC" id="2.7.13.3"/>
    </reaction>
</comment>
<dbReference type="InterPro" id="IPR036890">
    <property type="entry name" value="HATPase_C_sf"/>
</dbReference>
<dbReference type="SUPFAM" id="SSF47384">
    <property type="entry name" value="Homodimeric domain of signal transducing histidine kinase"/>
    <property type="match status" value="1"/>
</dbReference>
<feature type="transmembrane region" description="Helical" evidence="4">
    <location>
        <begin position="49"/>
        <end position="69"/>
    </location>
</feature>
<evidence type="ECO:0000256" key="1">
    <source>
        <dbReference type="ARBA" id="ARBA00000085"/>
    </source>
</evidence>
<dbReference type="InterPro" id="IPR003594">
    <property type="entry name" value="HATPase_dom"/>
</dbReference>
<dbReference type="Proteomes" id="UP000316798">
    <property type="component" value="Chromosome"/>
</dbReference>
<protein>
    <recommendedName>
        <fullName evidence="2">histidine kinase</fullName>
        <ecNumber evidence="2">2.7.13.3</ecNumber>
    </recommendedName>
</protein>
<feature type="transmembrane region" description="Helical" evidence="4">
    <location>
        <begin position="81"/>
        <end position="99"/>
    </location>
</feature>
<keyword evidence="4" id="KW-0472">Membrane</keyword>
<dbReference type="EC" id="2.7.13.3" evidence="2"/>
<dbReference type="InterPro" id="IPR005467">
    <property type="entry name" value="His_kinase_dom"/>
</dbReference>
<dbReference type="Gene3D" id="1.10.287.130">
    <property type="match status" value="1"/>
</dbReference>
<dbReference type="InterPro" id="IPR036097">
    <property type="entry name" value="HisK_dim/P_sf"/>
</dbReference>
<evidence type="ECO:0000259" key="5">
    <source>
        <dbReference type="PROSITE" id="PS50109"/>
    </source>
</evidence>